<evidence type="ECO:0000256" key="2">
    <source>
        <dbReference type="ARBA" id="ARBA00022527"/>
    </source>
</evidence>
<keyword evidence="6" id="KW-0472">Membrane</keyword>
<keyword evidence="3" id="KW-0812">Transmembrane</keyword>
<sequence length="123" mass="14096">MSTQHRLRLEFWATFKIGGRRGESEEEEEERHSLLLFNSSMSLSLAACCFCSLLFNSDVGSLHSFDMEHETEEIARKMASIGLWCIQVSPSSRPTMSKVLEMFERSADELEIPPKHCFYSAIQ</sequence>
<dbReference type="AlphaFoldDB" id="A0A0E0GXR4"/>
<proteinExistence type="predicted"/>
<evidence type="ECO:0000313" key="9">
    <source>
        <dbReference type="Proteomes" id="UP000006591"/>
    </source>
</evidence>
<reference evidence="8" key="2">
    <citation type="submission" date="2018-04" db="EMBL/GenBank/DDBJ databases">
        <title>OnivRS2 (Oryza nivara Reference Sequence Version 2).</title>
        <authorList>
            <person name="Zhang J."/>
            <person name="Kudrna D."/>
            <person name="Lee S."/>
            <person name="Talag J."/>
            <person name="Rajasekar S."/>
            <person name="Welchert J."/>
            <person name="Hsing Y.-I."/>
            <person name="Wing R.A."/>
        </authorList>
    </citation>
    <scope>NUCLEOTIDE SEQUENCE [LARGE SCALE GENOMIC DNA]</scope>
    <source>
        <strain evidence="8">SL10</strain>
    </source>
</reference>
<evidence type="ECO:0000256" key="7">
    <source>
        <dbReference type="ARBA" id="ARBA00023180"/>
    </source>
</evidence>
<evidence type="ECO:0000256" key="3">
    <source>
        <dbReference type="ARBA" id="ARBA00022692"/>
    </source>
</evidence>
<comment type="subcellular location">
    <subcellularLocation>
        <location evidence="1">Membrane</location>
        <topology evidence="1">Single-pass type I membrane protein</topology>
    </subcellularLocation>
</comment>
<evidence type="ECO:0000313" key="8">
    <source>
        <dbReference type="EnsemblPlants" id="ONIVA04G02250.1"/>
    </source>
</evidence>
<keyword evidence="2" id="KW-0808">Transferase</keyword>
<dbReference type="HOGENOM" id="CLU_2018932_0_0_1"/>
<dbReference type="Gramene" id="ONIVA04G02250.1">
    <property type="protein sequence ID" value="ONIVA04G02250.1"/>
    <property type="gene ID" value="ONIVA04G02250"/>
</dbReference>
<keyword evidence="9" id="KW-1185">Reference proteome</keyword>
<dbReference type="GO" id="GO:0016020">
    <property type="term" value="C:membrane"/>
    <property type="evidence" value="ECO:0007669"/>
    <property type="project" value="UniProtKB-SubCell"/>
</dbReference>
<organism evidence="8">
    <name type="scientific">Oryza nivara</name>
    <name type="common">Indian wild rice</name>
    <name type="synonym">Oryza sativa f. spontanea</name>
    <dbReference type="NCBI Taxonomy" id="4536"/>
    <lineage>
        <taxon>Eukaryota</taxon>
        <taxon>Viridiplantae</taxon>
        <taxon>Streptophyta</taxon>
        <taxon>Embryophyta</taxon>
        <taxon>Tracheophyta</taxon>
        <taxon>Spermatophyta</taxon>
        <taxon>Magnoliopsida</taxon>
        <taxon>Liliopsida</taxon>
        <taxon>Poales</taxon>
        <taxon>Poaceae</taxon>
        <taxon>BOP clade</taxon>
        <taxon>Oryzoideae</taxon>
        <taxon>Oryzeae</taxon>
        <taxon>Oryzinae</taxon>
        <taxon>Oryza</taxon>
    </lineage>
</organism>
<dbReference type="InterPro" id="IPR045874">
    <property type="entry name" value="LRK10/LRL21-25-like"/>
</dbReference>
<evidence type="ECO:0000256" key="4">
    <source>
        <dbReference type="ARBA" id="ARBA00022729"/>
    </source>
</evidence>
<reference evidence="8" key="1">
    <citation type="submission" date="2015-04" db="UniProtKB">
        <authorList>
            <consortium name="EnsemblPlants"/>
        </authorList>
    </citation>
    <scope>IDENTIFICATION</scope>
    <source>
        <strain evidence="8">SL10</strain>
    </source>
</reference>
<dbReference type="SUPFAM" id="SSF56112">
    <property type="entry name" value="Protein kinase-like (PK-like)"/>
    <property type="match status" value="1"/>
</dbReference>
<dbReference type="InterPro" id="IPR011009">
    <property type="entry name" value="Kinase-like_dom_sf"/>
</dbReference>
<protein>
    <submittedName>
        <fullName evidence="8">Uncharacterized protein</fullName>
    </submittedName>
</protein>
<dbReference type="PANTHER" id="PTHR27009">
    <property type="entry name" value="RUST RESISTANCE KINASE LR10-RELATED"/>
    <property type="match status" value="1"/>
</dbReference>
<dbReference type="GO" id="GO:0004674">
    <property type="term" value="F:protein serine/threonine kinase activity"/>
    <property type="evidence" value="ECO:0007669"/>
    <property type="project" value="UniProtKB-KW"/>
</dbReference>
<dbReference type="STRING" id="4536.A0A0E0GXR4"/>
<name>A0A0E0GXR4_ORYNI</name>
<dbReference type="Gene3D" id="1.10.510.10">
    <property type="entry name" value="Transferase(Phosphotransferase) domain 1"/>
    <property type="match status" value="1"/>
</dbReference>
<accession>A0A0E0GXR4</accession>
<keyword evidence="5" id="KW-1133">Transmembrane helix</keyword>
<keyword evidence="2" id="KW-0418">Kinase</keyword>
<evidence type="ECO:0000256" key="6">
    <source>
        <dbReference type="ARBA" id="ARBA00023136"/>
    </source>
</evidence>
<dbReference type="EnsemblPlants" id="ONIVA04G02250.1">
    <property type="protein sequence ID" value="ONIVA04G02250.1"/>
    <property type="gene ID" value="ONIVA04G02250"/>
</dbReference>
<evidence type="ECO:0000256" key="1">
    <source>
        <dbReference type="ARBA" id="ARBA00004479"/>
    </source>
</evidence>
<dbReference type="eggNOG" id="KOG1187">
    <property type="taxonomic scope" value="Eukaryota"/>
</dbReference>
<dbReference type="Proteomes" id="UP000006591">
    <property type="component" value="Chromosome 4"/>
</dbReference>
<keyword evidence="7" id="KW-0325">Glycoprotein</keyword>
<keyword evidence="2" id="KW-0723">Serine/threonine-protein kinase</keyword>
<evidence type="ECO:0000256" key="5">
    <source>
        <dbReference type="ARBA" id="ARBA00022989"/>
    </source>
</evidence>
<keyword evidence="4" id="KW-0732">Signal</keyword>